<dbReference type="SMART" id="SM00738">
    <property type="entry name" value="NGN"/>
    <property type="match status" value="1"/>
</dbReference>
<dbReference type="Gene3D" id="2.30.30.30">
    <property type="match status" value="1"/>
</dbReference>
<dbReference type="GO" id="GO:0005829">
    <property type="term" value="C:cytosol"/>
    <property type="evidence" value="ECO:0007669"/>
    <property type="project" value="TreeGrafter"/>
</dbReference>
<reference evidence="10 11" key="1">
    <citation type="journal article" date="2016" name="Nat. Commun.">
        <title>Thousands of microbial genomes shed light on interconnected biogeochemical processes in an aquifer system.</title>
        <authorList>
            <person name="Anantharaman K."/>
            <person name="Brown C.T."/>
            <person name="Hug L.A."/>
            <person name="Sharon I."/>
            <person name="Castelle C.J."/>
            <person name="Probst A.J."/>
            <person name="Thomas B.C."/>
            <person name="Singh A."/>
            <person name="Wilkins M.J."/>
            <person name="Karaoz U."/>
            <person name="Brodie E.L."/>
            <person name="Williams K.H."/>
            <person name="Hubbard S.S."/>
            <person name="Banfield J.F."/>
        </authorList>
    </citation>
    <scope>NUCLEOTIDE SEQUENCE [LARGE SCALE GENOMIC DNA]</scope>
</reference>
<proteinExistence type="inferred from homology"/>
<protein>
    <recommendedName>
        <fullName evidence="5 6">Transcription termination/antitermination protein NusG</fullName>
    </recommendedName>
</protein>
<dbReference type="InterPro" id="IPR047050">
    <property type="entry name" value="NGN"/>
</dbReference>
<dbReference type="PRINTS" id="PR00338">
    <property type="entry name" value="NUSGTNSCPFCT"/>
</dbReference>
<dbReference type="STRING" id="1802270.A3C07_03320"/>
<sequence length="177" mass="19973">MGEMKWYVVHTQTGSEEKARAGLQGRMATTDLKKYIGEIIVPTEQVAEIRGGKKRITARKFFPGYLIVRMDMNKESWYLVKTTPGITGFIGPGRRPTPISADEVKAILQRTEDTETKPTPKITFEIGESIRIAQGPFANFNGSVMEVYPERGKLKVSVSIFGRSTLVELEYWQVEKL</sequence>
<comment type="caution">
    <text evidence="10">The sequence shown here is derived from an EMBL/GenBank/DDBJ whole genome shotgun (WGS) entry which is preliminary data.</text>
</comment>
<dbReference type="Gene3D" id="3.30.70.940">
    <property type="entry name" value="NusG, N-terminal domain"/>
    <property type="match status" value="1"/>
</dbReference>
<comment type="function">
    <text evidence="5 7">Participates in transcription elongation, termination and antitermination.</text>
</comment>
<evidence type="ECO:0000256" key="1">
    <source>
        <dbReference type="ARBA" id="ARBA00022472"/>
    </source>
</evidence>
<dbReference type="Proteomes" id="UP000179023">
    <property type="component" value="Unassembled WGS sequence"/>
</dbReference>
<feature type="domain" description="NusG-like N-terminal" evidence="8">
    <location>
        <begin position="3"/>
        <end position="111"/>
    </location>
</feature>
<organism evidence="10 11">
    <name type="scientific">Candidatus Sungbacteria bacterium RIFCSPHIGHO2_02_FULL_47_11</name>
    <dbReference type="NCBI Taxonomy" id="1802270"/>
    <lineage>
        <taxon>Bacteria</taxon>
        <taxon>Candidatus Sungiibacteriota</taxon>
    </lineage>
</organism>
<dbReference type="HAMAP" id="MF_00948">
    <property type="entry name" value="NusG"/>
    <property type="match status" value="1"/>
</dbReference>
<dbReference type="AlphaFoldDB" id="A0A1G2KR65"/>
<dbReference type="InterPro" id="IPR005824">
    <property type="entry name" value="KOW"/>
</dbReference>
<keyword evidence="3 5" id="KW-0805">Transcription regulation</keyword>
<dbReference type="SUPFAM" id="SSF82679">
    <property type="entry name" value="N-utilization substance G protein NusG, N-terminal domain"/>
    <property type="match status" value="1"/>
</dbReference>
<evidence type="ECO:0000256" key="3">
    <source>
        <dbReference type="ARBA" id="ARBA00023015"/>
    </source>
</evidence>
<dbReference type="CDD" id="cd09891">
    <property type="entry name" value="NGN_Bact_1"/>
    <property type="match status" value="1"/>
</dbReference>
<evidence type="ECO:0000313" key="10">
    <source>
        <dbReference type="EMBL" id="OHA00899.1"/>
    </source>
</evidence>
<dbReference type="PANTHER" id="PTHR30265:SF2">
    <property type="entry name" value="TRANSCRIPTION TERMINATION_ANTITERMINATION PROTEIN NUSG"/>
    <property type="match status" value="1"/>
</dbReference>
<keyword evidence="2 5" id="KW-0889">Transcription antitermination</keyword>
<evidence type="ECO:0000256" key="6">
    <source>
        <dbReference type="NCBIfam" id="TIGR00922"/>
    </source>
</evidence>
<dbReference type="PANTHER" id="PTHR30265">
    <property type="entry name" value="RHO-INTERACTING TRANSCRIPTION TERMINATION FACTOR NUSG"/>
    <property type="match status" value="1"/>
</dbReference>
<dbReference type="InterPro" id="IPR036735">
    <property type="entry name" value="NGN_dom_sf"/>
</dbReference>
<dbReference type="SUPFAM" id="SSF50104">
    <property type="entry name" value="Translation proteins SH3-like domain"/>
    <property type="match status" value="1"/>
</dbReference>
<evidence type="ECO:0000256" key="4">
    <source>
        <dbReference type="ARBA" id="ARBA00023163"/>
    </source>
</evidence>
<gene>
    <name evidence="5" type="primary">nusG</name>
    <name evidence="10" type="ORF">A3C07_03320</name>
</gene>
<evidence type="ECO:0000259" key="8">
    <source>
        <dbReference type="SMART" id="SM00738"/>
    </source>
</evidence>
<dbReference type="GO" id="GO:0006354">
    <property type="term" value="P:DNA-templated transcription elongation"/>
    <property type="evidence" value="ECO:0007669"/>
    <property type="project" value="UniProtKB-UniRule"/>
</dbReference>
<evidence type="ECO:0000259" key="9">
    <source>
        <dbReference type="SMART" id="SM00739"/>
    </source>
</evidence>
<dbReference type="GO" id="GO:0006353">
    <property type="term" value="P:DNA-templated transcription termination"/>
    <property type="evidence" value="ECO:0007669"/>
    <property type="project" value="UniProtKB-UniRule"/>
</dbReference>
<dbReference type="CDD" id="cd06091">
    <property type="entry name" value="KOW_NusG"/>
    <property type="match status" value="1"/>
</dbReference>
<dbReference type="NCBIfam" id="TIGR00922">
    <property type="entry name" value="nusG"/>
    <property type="match status" value="1"/>
</dbReference>
<dbReference type="InterPro" id="IPR043425">
    <property type="entry name" value="NusG-like"/>
</dbReference>
<comment type="similarity">
    <text evidence="5 7">Belongs to the NusG family.</text>
</comment>
<dbReference type="EMBL" id="MHQI01000003">
    <property type="protein sequence ID" value="OHA00899.1"/>
    <property type="molecule type" value="Genomic_DNA"/>
</dbReference>
<dbReference type="Pfam" id="PF02357">
    <property type="entry name" value="NusG"/>
    <property type="match status" value="1"/>
</dbReference>
<dbReference type="InterPro" id="IPR006645">
    <property type="entry name" value="NGN-like_dom"/>
</dbReference>
<keyword evidence="1 5" id="KW-0806">Transcription termination</keyword>
<keyword evidence="4 5" id="KW-0804">Transcription</keyword>
<dbReference type="FunFam" id="2.30.30.30:FF:000002">
    <property type="entry name" value="Transcription termination/antitermination factor NusG"/>
    <property type="match status" value="1"/>
</dbReference>
<dbReference type="GO" id="GO:0031564">
    <property type="term" value="P:transcription antitermination"/>
    <property type="evidence" value="ECO:0007669"/>
    <property type="project" value="UniProtKB-UniRule"/>
</dbReference>
<dbReference type="InterPro" id="IPR001062">
    <property type="entry name" value="Transcrpt_antiterm_NusG"/>
</dbReference>
<name>A0A1G2KR65_9BACT</name>
<evidence type="ECO:0000256" key="7">
    <source>
        <dbReference type="RuleBase" id="RU000538"/>
    </source>
</evidence>
<feature type="domain" description="KOW" evidence="9">
    <location>
        <begin position="123"/>
        <end position="150"/>
    </location>
</feature>
<dbReference type="SMART" id="SM00739">
    <property type="entry name" value="KOW"/>
    <property type="match status" value="1"/>
</dbReference>
<dbReference type="GO" id="GO:0032784">
    <property type="term" value="P:regulation of DNA-templated transcription elongation"/>
    <property type="evidence" value="ECO:0007669"/>
    <property type="project" value="InterPro"/>
</dbReference>
<evidence type="ECO:0000256" key="2">
    <source>
        <dbReference type="ARBA" id="ARBA00022814"/>
    </source>
</evidence>
<dbReference type="InterPro" id="IPR014722">
    <property type="entry name" value="Rib_uL2_dom2"/>
</dbReference>
<evidence type="ECO:0000256" key="5">
    <source>
        <dbReference type="HAMAP-Rule" id="MF_00948"/>
    </source>
</evidence>
<accession>A0A1G2KR65</accession>
<evidence type="ECO:0000313" key="11">
    <source>
        <dbReference type="Proteomes" id="UP000179023"/>
    </source>
</evidence>
<dbReference type="InterPro" id="IPR008991">
    <property type="entry name" value="Translation_prot_SH3-like_sf"/>
</dbReference>